<evidence type="ECO:0000313" key="5">
    <source>
        <dbReference type="Proteomes" id="UP001219518"/>
    </source>
</evidence>
<accession>A0AAE1HV90</accession>
<evidence type="ECO:0000259" key="2">
    <source>
        <dbReference type="PROSITE" id="PS50157"/>
    </source>
</evidence>
<feature type="domain" description="C2H2-type" evidence="2">
    <location>
        <begin position="36"/>
        <end position="63"/>
    </location>
</feature>
<dbReference type="PROSITE" id="PS00028">
    <property type="entry name" value="ZINC_FINGER_C2H2_1"/>
    <property type="match status" value="2"/>
</dbReference>
<feature type="domain" description="C2H2-type" evidence="2">
    <location>
        <begin position="117"/>
        <end position="144"/>
    </location>
</feature>
<dbReference type="Proteomes" id="UP001219518">
    <property type="component" value="Unassembled WGS sequence"/>
</dbReference>
<dbReference type="PROSITE" id="PS50157">
    <property type="entry name" value="ZINC_FINGER_C2H2_2"/>
    <property type="match status" value="2"/>
</dbReference>
<evidence type="ECO:0000256" key="1">
    <source>
        <dbReference type="PROSITE-ProRule" id="PRU00042"/>
    </source>
</evidence>
<evidence type="ECO:0000313" key="4">
    <source>
        <dbReference type="EMBL" id="KAK3928089.1"/>
    </source>
</evidence>
<sequence>MDSLSSIESGTCSQDPNKTPTKVPLFQSTLKSKRAFICQYCGKQYIVGHYYRVHVEKHLSDAASANVSQVVAVNDSAISIIDNDTSVRNGGFLVPQAAVRKKPKKTVIGKVKLKPKYICTYCLKGYLDQRAFKQHVRNHAIQDAAARFPDKEKILNQVDNISDAALNKTANAPCYGEGGQRFKELIGYIISIVSSDKWKNFSTEVCEELVSEIVKKKFVLPSAMSTLLLRDCENLLSNTSLCRSLLDLLEIPKDLEMNNLPAGHTLQLKAPIVLDNDDKQVIYYCGGSILWGYVRMSYRYGNSSSLKKIVEVVKSKILRDKPTAEDDGDAAWTIARDRGGLLYLTSECKEFFIDLTEVVFAAEESDGSIDYESVLTKVTNCNISFKWDNIIGDALDPRNSIELINDVVRYYCRTRMSGFMRKRINYLKSKPVISMPIRHAVARRKKSNPIM</sequence>
<protein>
    <submittedName>
        <fullName evidence="4">Zinc finger protein 131</fullName>
    </submittedName>
</protein>
<evidence type="ECO:0000313" key="3">
    <source>
        <dbReference type="EMBL" id="KAK3917170.1"/>
    </source>
</evidence>
<dbReference type="EMBL" id="JAHWGI010000689">
    <property type="protein sequence ID" value="KAK3917170.1"/>
    <property type="molecule type" value="Genomic_DNA"/>
</dbReference>
<keyword evidence="5" id="KW-1185">Reference proteome</keyword>
<dbReference type="AlphaFoldDB" id="A0AAE1HV90"/>
<keyword evidence="1" id="KW-0863">Zinc-finger</keyword>
<dbReference type="EMBL" id="JAHWGI010001315">
    <property type="protein sequence ID" value="KAK3928089.1"/>
    <property type="molecule type" value="Genomic_DNA"/>
</dbReference>
<dbReference type="SMART" id="SM00355">
    <property type="entry name" value="ZnF_C2H2"/>
    <property type="match status" value="2"/>
</dbReference>
<keyword evidence="1" id="KW-0479">Metal-binding</keyword>
<comment type="caution">
    <text evidence="4">The sequence shown here is derived from an EMBL/GenBank/DDBJ whole genome shotgun (WGS) entry which is preliminary data.</text>
</comment>
<keyword evidence="1" id="KW-0862">Zinc</keyword>
<proteinExistence type="predicted"/>
<dbReference type="GO" id="GO:0008270">
    <property type="term" value="F:zinc ion binding"/>
    <property type="evidence" value="ECO:0007669"/>
    <property type="project" value="UniProtKB-KW"/>
</dbReference>
<dbReference type="InterPro" id="IPR013087">
    <property type="entry name" value="Znf_C2H2_type"/>
</dbReference>
<name>A0AAE1HV90_9NEOP</name>
<organism evidence="4 5">
    <name type="scientific">Frankliniella fusca</name>
    <dbReference type="NCBI Taxonomy" id="407009"/>
    <lineage>
        <taxon>Eukaryota</taxon>
        <taxon>Metazoa</taxon>
        <taxon>Ecdysozoa</taxon>
        <taxon>Arthropoda</taxon>
        <taxon>Hexapoda</taxon>
        <taxon>Insecta</taxon>
        <taxon>Pterygota</taxon>
        <taxon>Neoptera</taxon>
        <taxon>Paraneoptera</taxon>
        <taxon>Thysanoptera</taxon>
        <taxon>Terebrantia</taxon>
        <taxon>Thripoidea</taxon>
        <taxon>Thripidae</taxon>
        <taxon>Frankliniella</taxon>
    </lineage>
</organism>
<dbReference type="Gene3D" id="3.30.160.60">
    <property type="entry name" value="Classic Zinc Finger"/>
    <property type="match status" value="1"/>
</dbReference>
<reference evidence="4" key="2">
    <citation type="journal article" date="2023" name="BMC Genomics">
        <title>Pest status, molecular evolution, and epigenetic factors derived from the genome assembly of Frankliniella fusca, a thysanopteran phytovirus vector.</title>
        <authorList>
            <person name="Catto M.A."/>
            <person name="Labadie P.E."/>
            <person name="Jacobson A.L."/>
            <person name="Kennedy G.G."/>
            <person name="Srinivasan R."/>
            <person name="Hunt B.G."/>
        </authorList>
    </citation>
    <scope>NUCLEOTIDE SEQUENCE</scope>
    <source>
        <strain evidence="4">PL_HMW_Pooled</strain>
    </source>
</reference>
<dbReference type="InterPro" id="IPR036236">
    <property type="entry name" value="Znf_C2H2_sf"/>
</dbReference>
<reference evidence="4" key="1">
    <citation type="submission" date="2021-07" db="EMBL/GenBank/DDBJ databases">
        <authorList>
            <person name="Catto M.A."/>
            <person name="Jacobson A."/>
            <person name="Kennedy G."/>
            <person name="Labadie P."/>
            <person name="Hunt B.G."/>
            <person name="Srinivasan R."/>
        </authorList>
    </citation>
    <scope>NUCLEOTIDE SEQUENCE</scope>
    <source>
        <strain evidence="4">PL_HMW_Pooled</strain>
        <tissue evidence="4">Head</tissue>
    </source>
</reference>
<dbReference type="SUPFAM" id="SSF57667">
    <property type="entry name" value="beta-beta-alpha zinc fingers"/>
    <property type="match status" value="1"/>
</dbReference>
<gene>
    <name evidence="3" type="ORF">KUF71_006777</name>
    <name evidence="4" type="ORF">KUF71_016437</name>
</gene>